<evidence type="ECO:0000313" key="2">
    <source>
        <dbReference type="EMBL" id="PRH42369.1"/>
    </source>
</evidence>
<dbReference type="EMBL" id="PVHK01000073">
    <property type="protein sequence ID" value="PRH42369.1"/>
    <property type="molecule type" value="Genomic_DNA"/>
</dbReference>
<evidence type="ECO:0000313" key="3">
    <source>
        <dbReference type="Proteomes" id="UP000237632"/>
    </source>
</evidence>
<name>A0AA44Y1R2_BURVI</name>
<dbReference type="AlphaFoldDB" id="A0AA44Y1R2"/>
<proteinExistence type="predicted"/>
<feature type="compositionally biased region" description="Basic and acidic residues" evidence="1">
    <location>
        <begin position="89"/>
        <end position="107"/>
    </location>
</feature>
<accession>A0AA44Y1R2</accession>
<gene>
    <name evidence="2" type="ORF">C6T65_10585</name>
</gene>
<feature type="region of interest" description="Disordered" evidence="1">
    <location>
        <begin position="83"/>
        <end position="107"/>
    </location>
</feature>
<dbReference type="Proteomes" id="UP000237632">
    <property type="component" value="Unassembled WGS sequence"/>
</dbReference>
<sequence>MRSETAPGGDLELYRRTESVLNASIARDQSSDAWTLMEDEMVDVERVLVVHDEQLAAIPKHRYLAVRDRLQRFISGTGCSPISSSEKQALMDERDGNGLTPRRDATVARDRFRGPCMPRLGFAREAVVALRP</sequence>
<reference evidence="2 3" key="1">
    <citation type="submission" date="2018-03" db="EMBL/GenBank/DDBJ databases">
        <authorList>
            <person name="Nguyen K."/>
            <person name="Fouts D."/>
            <person name="Sutton G."/>
        </authorList>
    </citation>
    <scope>NUCLEOTIDE SEQUENCE [LARGE SCALE GENOMIC DNA]</scope>
    <source>
        <strain evidence="2 3">AU3578</strain>
    </source>
</reference>
<evidence type="ECO:0000256" key="1">
    <source>
        <dbReference type="SAM" id="MobiDB-lite"/>
    </source>
</evidence>
<organism evidence="2 3">
    <name type="scientific">Burkholderia vietnamiensis</name>
    <dbReference type="NCBI Taxonomy" id="60552"/>
    <lineage>
        <taxon>Bacteria</taxon>
        <taxon>Pseudomonadati</taxon>
        <taxon>Pseudomonadota</taxon>
        <taxon>Betaproteobacteria</taxon>
        <taxon>Burkholderiales</taxon>
        <taxon>Burkholderiaceae</taxon>
        <taxon>Burkholderia</taxon>
        <taxon>Burkholderia cepacia complex</taxon>
    </lineage>
</organism>
<comment type="caution">
    <text evidence="2">The sequence shown here is derived from an EMBL/GenBank/DDBJ whole genome shotgun (WGS) entry which is preliminary data.</text>
</comment>
<protein>
    <submittedName>
        <fullName evidence="2">Uncharacterized protein</fullName>
    </submittedName>
</protein>